<accession>A0A2W7MMV6</accession>
<keyword evidence="5 14" id="KW-0227">DNA damage</keyword>
<dbReference type="GO" id="GO:0046872">
    <property type="term" value="F:metal ion binding"/>
    <property type="evidence" value="ECO:0007669"/>
    <property type="project" value="UniProtKB-KW"/>
</dbReference>
<evidence type="ECO:0000256" key="1">
    <source>
        <dbReference type="ARBA" id="ARBA00022485"/>
    </source>
</evidence>
<dbReference type="PROSITE" id="PS51217">
    <property type="entry name" value="UVRD_HELICASE_CTER"/>
    <property type="match status" value="1"/>
</dbReference>
<name>A0A2W7MMV6_9BACI</name>
<dbReference type="PANTHER" id="PTHR30591:SF1">
    <property type="entry name" value="RECBCD ENZYME SUBUNIT RECC"/>
    <property type="match status" value="1"/>
</dbReference>
<dbReference type="InterPro" id="IPR038726">
    <property type="entry name" value="PDDEXK_AddAB-type"/>
</dbReference>
<evidence type="ECO:0000256" key="8">
    <source>
        <dbReference type="ARBA" id="ARBA00022839"/>
    </source>
</evidence>
<evidence type="ECO:0000256" key="9">
    <source>
        <dbReference type="ARBA" id="ARBA00022840"/>
    </source>
</evidence>
<dbReference type="GO" id="GO:0051539">
    <property type="term" value="F:4 iron, 4 sulfur cluster binding"/>
    <property type="evidence" value="ECO:0007669"/>
    <property type="project" value="UniProtKB-KW"/>
</dbReference>
<evidence type="ECO:0000256" key="3">
    <source>
        <dbReference type="ARBA" id="ARBA00022723"/>
    </source>
</evidence>
<gene>
    <name evidence="14" type="primary">addB</name>
    <name evidence="16" type="ORF">C7437_1011339</name>
</gene>
<evidence type="ECO:0000256" key="2">
    <source>
        <dbReference type="ARBA" id="ARBA00022722"/>
    </source>
</evidence>
<keyword evidence="3 14" id="KW-0479">Metal-binding</keyword>
<dbReference type="SUPFAM" id="SSF52540">
    <property type="entry name" value="P-loop containing nucleoside triphosphate hydrolases"/>
    <property type="match status" value="1"/>
</dbReference>
<keyword evidence="2 14" id="KW-0540">Nuclease</keyword>
<feature type="binding site" evidence="14">
    <location>
        <position position="1122"/>
    </location>
    <ligand>
        <name>[4Fe-4S] cluster</name>
        <dbReference type="ChEBI" id="CHEBI:49883"/>
    </ligand>
</feature>
<dbReference type="InterPro" id="IPR011604">
    <property type="entry name" value="PDDEXK-like_dom_sf"/>
</dbReference>
<evidence type="ECO:0000256" key="10">
    <source>
        <dbReference type="ARBA" id="ARBA00023004"/>
    </source>
</evidence>
<evidence type="ECO:0000256" key="7">
    <source>
        <dbReference type="ARBA" id="ARBA00022806"/>
    </source>
</evidence>
<dbReference type="InterPro" id="IPR049035">
    <property type="entry name" value="ADDB_N"/>
</dbReference>
<dbReference type="AlphaFoldDB" id="A0A2W7MMV6"/>
<dbReference type="Pfam" id="PF21445">
    <property type="entry name" value="ADDB_N"/>
    <property type="match status" value="1"/>
</dbReference>
<dbReference type="Gene3D" id="3.40.50.300">
    <property type="entry name" value="P-loop containing nucleotide triphosphate hydrolases"/>
    <property type="match status" value="3"/>
</dbReference>
<organism evidence="16 17">
    <name type="scientific">Psychrobacillus insolitus</name>
    <dbReference type="NCBI Taxonomy" id="1461"/>
    <lineage>
        <taxon>Bacteria</taxon>
        <taxon>Bacillati</taxon>
        <taxon>Bacillota</taxon>
        <taxon>Bacilli</taxon>
        <taxon>Bacillales</taxon>
        <taxon>Bacillaceae</taxon>
        <taxon>Psychrobacillus</taxon>
    </lineage>
</organism>
<dbReference type="GO" id="GO:0000724">
    <property type="term" value="P:double-strand break repair via homologous recombination"/>
    <property type="evidence" value="ECO:0007669"/>
    <property type="project" value="UniProtKB-UniRule"/>
</dbReference>
<feature type="binding site" evidence="14">
    <location>
        <position position="1119"/>
    </location>
    <ligand>
        <name>[4Fe-4S] cluster</name>
        <dbReference type="ChEBI" id="CHEBI:49883"/>
    </ligand>
</feature>
<dbReference type="EC" id="3.1.-.-" evidence="14"/>
<evidence type="ECO:0000313" key="16">
    <source>
        <dbReference type="EMBL" id="PZX08215.1"/>
    </source>
</evidence>
<dbReference type="Gene3D" id="6.10.140.1030">
    <property type="match status" value="1"/>
</dbReference>
<keyword evidence="13 14" id="KW-0234">DNA repair</keyword>
<dbReference type="Proteomes" id="UP000248646">
    <property type="component" value="Unassembled WGS sequence"/>
</dbReference>
<dbReference type="EMBL" id="QKZI01000001">
    <property type="protein sequence ID" value="PZX08215.1"/>
    <property type="molecule type" value="Genomic_DNA"/>
</dbReference>
<evidence type="ECO:0000256" key="11">
    <source>
        <dbReference type="ARBA" id="ARBA00023014"/>
    </source>
</evidence>
<evidence type="ECO:0000256" key="13">
    <source>
        <dbReference type="ARBA" id="ARBA00023204"/>
    </source>
</evidence>
<keyword evidence="7 14" id="KW-0347">Helicase</keyword>
<keyword evidence="12 14" id="KW-0238">DNA-binding</keyword>
<comment type="caution">
    <text evidence="16">The sequence shown here is derived from an EMBL/GenBank/DDBJ whole genome shotgun (WGS) entry which is preliminary data.</text>
</comment>
<dbReference type="GO" id="GO:0004386">
    <property type="term" value="F:helicase activity"/>
    <property type="evidence" value="ECO:0007669"/>
    <property type="project" value="UniProtKB-KW"/>
</dbReference>
<comment type="cofactor">
    <cofactor evidence="14">
        <name>[4Fe-4S] cluster</name>
        <dbReference type="ChEBI" id="CHEBI:49883"/>
    </cofactor>
    <text evidence="14">Binds 1 [4Fe-4S] cluster.</text>
</comment>
<evidence type="ECO:0000313" key="17">
    <source>
        <dbReference type="Proteomes" id="UP000248646"/>
    </source>
</evidence>
<dbReference type="NCBIfam" id="TIGR02773">
    <property type="entry name" value="addB_Gpos"/>
    <property type="match status" value="1"/>
</dbReference>
<dbReference type="GO" id="GO:0003690">
    <property type="term" value="F:double-stranded DNA binding"/>
    <property type="evidence" value="ECO:0007669"/>
    <property type="project" value="UniProtKB-UniRule"/>
</dbReference>
<dbReference type="InterPro" id="IPR027417">
    <property type="entry name" value="P-loop_NTPase"/>
</dbReference>
<dbReference type="InterPro" id="IPR014140">
    <property type="entry name" value="DNA_helicase_suAddB"/>
</dbReference>
<evidence type="ECO:0000256" key="6">
    <source>
        <dbReference type="ARBA" id="ARBA00022801"/>
    </source>
</evidence>
<dbReference type="Gene3D" id="3.90.320.10">
    <property type="match status" value="1"/>
</dbReference>
<keyword evidence="8 14" id="KW-0269">Exonuclease</keyword>
<dbReference type="RefSeq" id="WP_111438803.1">
    <property type="nucleotide sequence ID" value="NZ_QKZI01000001.1"/>
</dbReference>
<protein>
    <recommendedName>
        <fullName evidence="14">ATP-dependent helicase/deoxyribonuclease subunit B</fullName>
        <ecNumber evidence="14">3.1.-.-</ecNumber>
    </recommendedName>
    <alternativeName>
        <fullName evidence="14">ATP-dependent helicase/nuclease subunit AddB</fullName>
    </alternativeName>
</protein>
<evidence type="ECO:0000259" key="15">
    <source>
        <dbReference type="PROSITE" id="PS51217"/>
    </source>
</evidence>
<comment type="similarity">
    <text evidence="14">Belongs to the helicase family. AddB/RexB type 1 subfamily.</text>
</comment>
<comment type="cofactor">
    <cofactor evidence="14">
        <name>Mg(2+)</name>
        <dbReference type="ChEBI" id="CHEBI:18420"/>
    </cofactor>
</comment>
<keyword evidence="10 14" id="KW-0408">Iron</keyword>
<comment type="subunit">
    <text evidence="14">Heterodimer of AddA and AddB.</text>
</comment>
<keyword evidence="17" id="KW-1185">Reference proteome</keyword>
<evidence type="ECO:0000256" key="14">
    <source>
        <dbReference type="HAMAP-Rule" id="MF_01452"/>
    </source>
</evidence>
<dbReference type="Pfam" id="PF12705">
    <property type="entry name" value="PDDEXK_1"/>
    <property type="match status" value="1"/>
</dbReference>
<feature type="binding site" evidence="14">
    <location>
        <position position="799"/>
    </location>
    <ligand>
        <name>[4Fe-4S] cluster</name>
        <dbReference type="ChEBI" id="CHEBI:49883"/>
    </ligand>
</feature>
<evidence type="ECO:0000256" key="12">
    <source>
        <dbReference type="ARBA" id="ARBA00023125"/>
    </source>
</evidence>
<keyword evidence="9 14" id="KW-0067">ATP-binding</keyword>
<dbReference type="OrthoDB" id="9758506at2"/>
<dbReference type="GO" id="GO:0008409">
    <property type="term" value="F:5'-3' exonuclease activity"/>
    <property type="evidence" value="ECO:0007669"/>
    <property type="project" value="UniProtKB-UniRule"/>
</dbReference>
<evidence type="ECO:0000256" key="5">
    <source>
        <dbReference type="ARBA" id="ARBA00022763"/>
    </source>
</evidence>
<keyword evidence="11 14" id="KW-0411">Iron-sulfur</keyword>
<sequence>MSLRIVSGRSGTGKTRFIQQEIIDTLQESRLGDPMFYIVPDQMSFSAEYQLAVDYGLNGLIRAQVTTFKRLAWRVLQETGGIAKEEISGFGYRMLIRSLLEENKDQFKLFKRAATKRGFTDQIEVLLKEFNRYCMDFQTMSNVLNDLTHVNAPKTLIDKSSDLVMMLDLMEQKLGTSYIDGEGYLTLLANNIKNSTLLSTSDIYIDGFTSFTTREFEIIQALMKQVKRITISLPMESLADALDEQSLFYQPANTCSRLLDIAQAEHIDVEETVHLAESKRFNNAELAHMERNFDQLPPTEIATEGNLHIIEAANRRAEIHATARHIRELMQKRDVRYKEMAILHRDAEMYEGLIETIFPQYDIPVFISQKKAMLHHPLIELSRSVLEVVSTGWKYEPMFRAIKTDLFFPLFAPKNNWRERADRLENFVLSFGIYGDRWWDEKRWIYKKYRGLEFYSKVQTDVELSIQADIHEIRDLVVPPLKTLADQLETSQTGIQIATALFTLMESLNVYDKLQKMKIAEEEKGQLLLASEHDQAWNEWVNVLDQFVLMFGDKEMTVEEAAKILDEGYDQLTFSRIPPTVDQVIVASVDIARLTKMKAVFVLGVNDGVYPKRMDHEGLLSDTEREWFTQIGFELAPTSKMRLLDENYLVYKAFTSAADYLYVSYPIADSEGKALLPSMYIKRLHQLVSNVSVELAVIDPSDLPTEAEAIQTISHPRTTLPYVVMQLREAMETGELPEVWQSVYHYYSEDPYWSKLMDRVLKPLFSGNKTERLTQEMTTALYGETITSSVSRVEKYYSCPFAHYAAYGLKLEERSEYQLEAPQMGDLFHAALKWIADETKRLKLTWAQLSKEQCVQLSKQAVDQIVPIFVHQLLLSTNRYRYIQRKLEQIVSSTLIALSKHSKVSGFVPVAIEAGFGPGEALPALEIPLKHQRKMQLRGRIDRVDAANVDGKMFVRIVDYKSSRKGIDLNEVYNGLSLQMLTYLNVAIENAEIWLEEDASPAGVLYVHLHNPFIQTKKELQQDELEDAIYKSYKMNGLLIDNSEIIVEMDDQIEGFSKVIPVRMNKDGNVSKGSSKVIDPENMKLLQSFVRKKHEQAGNGMNAGDTRVFPYRLKDKMPCTYCAYQSVCQFDSQDPTQAIRQLKVEKPEEVTKKIREEMGSTSEHS</sequence>
<comment type="miscellaneous">
    <text evidence="14">Despite having conserved helicase domains, this subunit does not have helicase activity.</text>
</comment>
<feature type="domain" description="UvrD-like helicase C-terminal" evidence="15">
    <location>
        <begin position="276"/>
        <end position="582"/>
    </location>
</feature>
<comment type="function">
    <text evidence="14">The heterodimer acts as both an ATP-dependent DNA helicase and an ATP-dependent, dual-direction single-stranded exonuclease. Recognizes the chi site generating a DNA molecule suitable for the initiation of homologous recombination. The AddB subunit has 5' -&gt; 3' nuclease activity but not helicase activity.</text>
</comment>
<evidence type="ECO:0000256" key="4">
    <source>
        <dbReference type="ARBA" id="ARBA00022741"/>
    </source>
</evidence>
<feature type="binding site" evidence="14">
    <location>
        <position position="1128"/>
    </location>
    <ligand>
        <name>[4Fe-4S] cluster</name>
        <dbReference type="ChEBI" id="CHEBI:49883"/>
    </ligand>
</feature>
<dbReference type="GO" id="GO:0005524">
    <property type="term" value="F:ATP binding"/>
    <property type="evidence" value="ECO:0007669"/>
    <property type="project" value="UniProtKB-UniRule"/>
</dbReference>
<keyword evidence="4 14" id="KW-0547">Nucleotide-binding</keyword>
<keyword evidence="6 14" id="KW-0378">Hydrolase</keyword>
<dbReference type="HAMAP" id="MF_01452">
    <property type="entry name" value="AddB_type1"/>
    <property type="match status" value="1"/>
</dbReference>
<dbReference type="PANTHER" id="PTHR30591">
    <property type="entry name" value="RECBCD ENZYME SUBUNIT RECC"/>
    <property type="match status" value="1"/>
</dbReference>
<proteinExistence type="inferred from homology"/>
<keyword evidence="1 14" id="KW-0004">4Fe-4S</keyword>
<reference evidence="16 17" key="1">
    <citation type="submission" date="2018-06" db="EMBL/GenBank/DDBJ databases">
        <title>Genomic Encyclopedia of Type Strains, Phase IV (KMG-IV): sequencing the most valuable type-strain genomes for metagenomic binning, comparative biology and taxonomic classification.</title>
        <authorList>
            <person name="Goeker M."/>
        </authorList>
    </citation>
    <scope>NUCLEOTIDE SEQUENCE [LARGE SCALE GENOMIC DNA]</scope>
    <source>
        <strain evidence="16 17">DSM 5</strain>
    </source>
</reference>
<dbReference type="InterPro" id="IPR014017">
    <property type="entry name" value="DNA_helicase_UvrD-like_C"/>
</dbReference>